<feature type="chain" id="PRO_5046014646" evidence="2">
    <location>
        <begin position="23"/>
        <end position="826"/>
    </location>
</feature>
<evidence type="ECO:0000313" key="5">
    <source>
        <dbReference type="Proteomes" id="UP001057134"/>
    </source>
</evidence>
<keyword evidence="2" id="KW-0732">Signal</keyword>
<dbReference type="InterPro" id="IPR001119">
    <property type="entry name" value="SLH_dom"/>
</dbReference>
<feature type="region of interest" description="Disordered" evidence="1">
    <location>
        <begin position="367"/>
        <end position="400"/>
    </location>
</feature>
<protein>
    <submittedName>
        <fullName evidence="4">Endo-1,4-beta-xylanase A</fullName>
        <ecNumber evidence="4">3.2.1.8</ecNumber>
    </submittedName>
</protein>
<dbReference type="RefSeq" id="WP_249860121.1">
    <property type="nucleotide sequence ID" value="NZ_CP027059.1"/>
</dbReference>
<dbReference type="Pfam" id="PF00395">
    <property type="entry name" value="SLH"/>
    <property type="match status" value="3"/>
</dbReference>
<dbReference type="EC" id="3.2.1.8" evidence="4"/>
<dbReference type="PROSITE" id="PS51272">
    <property type="entry name" value="SLH"/>
    <property type="match status" value="3"/>
</dbReference>
<feature type="compositionally biased region" description="Polar residues" evidence="1">
    <location>
        <begin position="387"/>
        <end position="400"/>
    </location>
</feature>
<dbReference type="PANTHER" id="PTHR43308:SF5">
    <property type="entry name" value="S-LAYER PROTEIN _ PEPTIDOGLYCAN ENDO-BETA-N-ACETYLGLUCOSAMINIDASE"/>
    <property type="match status" value="1"/>
</dbReference>
<sequence>MTMKKKLVVSTVAASLVFSSLAGLPVSTKGLLEKLGVGAEVAQAATPGLNTIVNELNKVHSYVWTDDEKASISQARAQLNNLGNNAEDTALVSEVTTRINSKLSAVEDPSEFDQLSDANILKLFSALNVFFTVEAIEENTEEGTSLADALVSKELRPVIKQLAKLGGSSKEDLSVQDAADFAIAVEAALKAQLADKDFDNLAKLATDVQAMKDIIKAAVDSVMNNKALKFSTVLSNIGITVDDVAAVTNKIVAAVDPKREAATTIALALLRSEANTTFARTSDYIENSQTQNYQFTILGKTLPNILVWTSSNANIAVAYVEDSGKIKTTQTGTGSVTTTLEGKIVAPGTLLDNKVLVRQTVTSAYNPVKNNNNKGGGGGGGGGIVTSPVNQASNNAQSTLSSIKDQLKNASEEKRQQLIEQARAAVAETIAQITQIDLSSSIAANGDKGVAKLDTAALVQQIQEIAAESQKLFDALKEIDPDAAPSKLELTLNLGDITVKTLEIPLAKELLAAAKDNGIDKIAVSIKGVTLALDPRTFSADTTLTIGKKDADAATSVTQLPVASGVFEFEFSSNGAAVTNFSSPVEVRLAVADPSKFDTEKLVLAKIVDGKLEFYGGKYNAKDRQFNGKRKSFSTYTVVENNVVFNDTASVKAWAGRQIEVAAAKGILEGRGDNEFVPNGTVTRAEFAKMIVKTFGLEDASATENFSDVNDNDWFKPYVAAAVKSGLVNGREEGKFDPNGQITRAEMATIAARALQSVNGAKAASDVDAALKAFTDADSIHESLKAGVALSVGEGIIVGEDNNKFNPNADSTRAQAAVVIYRLLNK</sequence>
<proteinExistence type="predicted"/>
<evidence type="ECO:0000259" key="3">
    <source>
        <dbReference type="PROSITE" id="PS51272"/>
    </source>
</evidence>
<keyword evidence="4" id="KW-0378">Hydrolase</keyword>
<gene>
    <name evidence="4" type="primary">xynA1_15</name>
    <name evidence="4" type="ORF">SK3146_03593</name>
</gene>
<dbReference type="PANTHER" id="PTHR43308">
    <property type="entry name" value="OUTER MEMBRANE PROTEIN ALPHA-RELATED"/>
    <property type="match status" value="1"/>
</dbReference>
<feature type="domain" description="SLH" evidence="3">
    <location>
        <begin position="642"/>
        <end position="701"/>
    </location>
</feature>
<evidence type="ECO:0000256" key="1">
    <source>
        <dbReference type="SAM" id="MobiDB-lite"/>
    </source>
</evidence>
<dbReference type="GO" id="GO:0031176">
    <property type="term" value="F:endo-1,4-beta-xylanase activity"/>
    <property type="evidence" value="ECO:0007669"/>
    <property type="project" value="UniProtKB-EC"/>
</dbReference>
<keyword evidence="5" id="KW-1185">Reference proteome</keyword>
<feature type="signal peptide" evidence="2">
    <location>
        <begin position="1"/>
        <end position="22"/>
    </location>
</feature>
<name>A0ABY4RQU0_9BACL</name>
<evidence type="ECO:0000256" key="2">
    <source>
        <dbReference type="SAM" id="SignalP"/>
    </source>
</evidence>
<dbReference type="Proteomes" id="UP001057134">
    <property type="component" value="Chromosome"/>
</dbReference>
<feature type="compositionally biased region" description="Gly residues" evidence="1">
    <location>
        <begin position="374"/>
        <end position="384"/>
    </location>
</feature>
<organism evidence="4 5">
    <name type="scientific">Paenibacillus konkukensis</name>
    <dbReference type="NCBI Taxonomy" id="2020716"/>
    <lineage>
        <taxon>Bacteria</taxon>
        <taxon>Bacillati</taxon>
        <taxon>Bacillota</taxon>
        <taxon>Bacilli</taxon>
        <taxon>Bacillales</taxon>
        <taxon>Paenibacillaceae</taxon>
        <taxon>Paenibacillus</taxon>
    </lineage>
</organism>
<feature type="domain" description="SLH" evidence="3">
    <location>
        <begin position="702"/>
        <end position="765"/>
    </location>
</feature>
<dbReference type="EMBL" id="CP027059">
    <property type="protein sequence ID" value="UQZ84347.1"/>
    <property type="molecule type" value="Genomic_DNA"/>
</dbReference>
<reference evidence="4" key="2">
    <citation type="journal article" date="2021" name="J Anim Sci Technol">
        <title>Complete genome sequence of Paenibacillus konkukensis sp. nov. SK3146 as a potential probiotic strain.</title>
        <authorList>
            <person name="Jung H.I."/>
            <person name="Park S."/>
            <person name="Niu K.M."/>
            <person name="Lee S.W."/>
            <person name="Kothari D."/>
            <person name="Yi K.J."/>
            <person name="Kim S.K."/>
        </authorList>
    </citation>
    <scope>NUCLEOTIDE SEQUENCE</scope>
    <source>
        <strain evidence="4">SK3146</strain>
    </source>
</reference>
<dbReference type="InterPro" id="IPR051465">
    <property type="entry name" value="Cell_Envelope_Struct_Comp"/>
</dbReference>
<evidence type="ECO:0000313" key="4">
    <source>
        <dbReference type="EMBL" id="UQZ84347.1"/>
    </source>
</evidence>
<reference evidence="4" key="1">
    <citation type="submission" date="2018-02" db="EMBL/GenBank/DDBJ databases">
        <authorList>
            <person name="Kim S.-K."/>
            <person name="Jung H.-I."/>
            <person name="Lee S.-W."/>
        </authorList>
    </citation>
    <scope>NUCLEOTIDE SEQUENCE</scope>
    <source>
        <strain evidence="4">SK3146</strain>
    </source>
</reference>
<keyword evidence="4" id="KW-0326">Glycosidase</keyword>
<accession>A0ABY4RQU0</accession>
<feature type="domain" description="SLH" evidence="3">
    <location>
        <begin position="771"/>
        <end position="826"/>
    </location>
</feature>